<feature type="signal peptide" evidence="2">
    <location>
        <begin position="1"/>
        <end position="27"/>
    </location>
</feature>
<feature type="chain" id="PRO_5040370560" evidence="2">
    <location>
        <begin position="28"/>
        <end position="248"/>
    </location>
</feature>
<evidence type="ECO:0000313" key="3">
    <source>
        <dbReference type="EMBL" id="KAF2094778.1"/>
    </source>
</evidence>
<evidence type="ECO:0000313" key="4">
    <source>
        <dbReference type="Proteomes" id="UP000799772"/>
    </source>
</evidence>
<gene>
    <name evidence="3" type="ORF">NA57DRAFT_60196</name>
</gene>
<protein>
    <submittedName>
        <fullName evidence="3">Uncharacterized protein</fullName>
    </submittedName>
</protein>
<name>A0A9P4I8E4_9PEZI</name>
<dbReference type="Proteomes" id="UP000799772">
    <property type="component" value="Unassembled WGS sequence"/>
</dbReference>
<keyword evidence="4" id="KW-1185">Reference proteome</keyword>
<dbReference type="EMBL" id="ML978133">
    <property type="protein sequence ID" value="KAF2094778.1"/>
    <property type="molecule type" value="Genomic_DNA"/>
</dbReference>
<evidence type="ECO:0000256" key="2">
    <source>
        <dbReference type="SAM" id="SignalP"/>
    </source>
</evidence>
<accession>A0A9P4I8E4</accession>
<comment type="caution">
    <text evidence="3">The sequence shown here is derived from an EMBL/GenBank/DDBJ whole genome shotgun (WGS) entry which is preliminary data.</text>
</comment>
<evidence type="ECO:0000256" key="1">
    <source>
        <dbReference type="SAM" id="MobiDB-lite"/>
    </source>
</evidence>
<organism evidence="3 4">
    <name type="scientific">Rhizodiscina lignyota</name>
    <dbReference type="NCBI Taxonomy" id="1504668"/>
    <lineage>
        <taxon>Eukaryota</taxon>
        <taxon>Fungi</taxon>
        <taxon>Dikarya</taxon>
        <taxon>Ascomycota</taxon>
        <taxon>Pezizomycotina</taxon>
        <taxon>Dothideomycetes</taxon>
        <taxon>Pleosporomycetidae</taxon>
        <taxon>Aulographales</taxon>
        <taxon>Rhizodiscinaceae</taxon>
        <taxon>Rhizodiscina</taxon>
    </lineage>
</organism>
<sequence length="248" mass="27681">MELHTTLITTLSFLLLCAIVVPGLSKGATIPDHSAAKGANAGHAHHLIQKFGILDNRAKRSDELASWTGLNDTSSDLDTRSGAKLPDNDPSSELSNEQWNTLRCKGERLKALMRDRGNDQSLESEWKSWDDIEESGWTSFDLYLDELMIDAVASAGSVFESVGIRNARSNKATKASWWSWAHPEWQNNELGLHGAQYQSVYNIDRGLIMEIASMSPTHVYQTLWKNHEDVDPTVAPSLKQWSDVTFLL</sequence>
<keyword evidence="2" id="KW-0732">Signal</keyword>
<proteinExistence type="predicted"/>
<dbReference type="AlphaFoldDB" id="A0A9P4I8E4"/>
<feature type="region of interest" description="Disordered" evidence="1">
    <location>
        <begin position="73"/>
        <end position="97"/>
    </location>
</feature>
<reference evidence="3" key="1">
    <citation type="journal article" date="2020" name="Stud. Mycol.">
        <title>101 Dothideomycetes genomes: a test case for predicting lifestyles and emergence of pathogens.</title>
        <authorList>
            <person name="Haridas S."/>
            <person name="Albert R."/>
            <person name="Binder M."/>
            <person name="Bloem J."/>
            <person name="Labutti K."/>
            <person name="Salamov A."/>
            <person name="Andreopoulos B."/>
            <person name="Baker S."/>
            <person name="Barry K."/>
            <person name="Bills G."/>
            <person name="Bluhm B."/>
            <person name="Cannon C."/>
            <person name="Castanera R."/>
            <person name="Culley D."/>
            <person name="Daum C."/>
            <person name="Ezra D."/>
            <person name="Gonzalez J."/>
            <person name="Henrissat B."/>
            <person name="Kuo A."/>
            <person name="Liang C."/>
            <person name="Lipzen A."/>
            <person name="Lutzoni F."/>
            <person name="Magnuson J."/>
            <person name="Mondo S."/>
            <person name="Nolan M."/>
            <person name="Ohm R."/>
            <person name="Pangilinan J."/>
            <person name="Park H.-J."/>
            <person name="Ramirez L."/>
            <person name="Alfaro M."/>
            <person name="Sun H."/>
            <person name="Tritt A."/>
            <person name="Yoshinaga Y."/>
            <person name="Zwiers L.-H."/>
            <person name="Turgeon B."/>
            <person name="Goodwin S."/>
            <person name="Spatafora J."/>
            <person name="Crous P."/>
            <person name="Grigoriev I."/>
        </authorList>
    </citation>
    <scope>NUCLEOTIDE SEQUENCE</scope>
    <source>
        <strain evidence="3">CBS 133067</strain>
    </source>
</reference>